<dbReference type="RefSeq" id="WP_183474541.1">
    <property type="nucleotide sequence ID" value="NZ_JACHVU010000025.1"/>
</dbReference>
<dbReference type="EMBL" id="JACHVU010000025">
    <property type="protein sequence ID" value="MBB2993799.1"/>
    <property type="molecule type" value="Genomic_DNA"/>
</dbReference>
<dbReference type="Proteomes" id="UP000550501">
    <property type="component" value="Unassembled WGS sequence"/>
</dbReference>
<dbReference type="Gene3D" id="3.40.630.30">
    <property type="match status" value="1"/>
</dbReference>
<keyword evidence="2" id="KW-0808">Transferase</keyword>
<gene>
    <name evidence="2" type="ORF">FHR72_005313</name>
</gene>
<protein>
    <submittedName>
        <fullName evidence="2">RimJ/RimL family protein N-acetyltransferase</fullName>
    </submittedName>
</protein>
<dbReference type="InterPro" id="IPR000182">
    <property type="entry name" value="GNAT_dom"/>
</dbReference>
<feature type="domain" description="N-acetyltransferase" evidence="1">
    <location>
        <begin position="37"/>
        <end position="178"/>
    </location>
</feature>
<evidence type="ECO:0000313" key="2">
    <source>
        <dbReference type="EMBL" id="MBB2993799.1"/>
    </source>
</evidence>
<proteinExistence type="predicted"/>
<dbReference type="PROSITE" id="PS51186">
    <property type="entry name" value="GNAT"/>
    <property type="match status" value="1"/>
</dbReference>
<dbReference type="SUPFAM" id="SSF55729">
    <property type="entry name" value="Acyl-CoA N-acyltransferases (Nat)"/>
    <property type="match status" value="1"/>
</dbReference>
<dbReference type="Pfam" id="PF13302">
    <property type="entry name" value="Acetyltransf_3"/>
    <property type="match status" value="1"/>
</dbReference>
<evidence type="ECO:0000259" key="1">
    <source>
        <dbReference type="PROSITE" id="PS51186"/>
    </source>
</evidence>
<keyword evidence="3" id="KW-1185">Reference proteome</keyword>
<dbReference type="GO" id="GO:0008999">
    <property type="term" value="F:protein-N-terminal-alanine acetyltransferase activity"/>
    <property type="evidence" value="ECO:0007669"/>
    <property type="project" value="TreeGrafter"/>
</dbReference>
<dbReference type="InterPro" id="IPR051908">
    <property type="entry name" value="Ribosomal_N-acetyltransferase"/>
</dbReference>
<sequence length="213" mass="24168">MSETWPLFDLVVSSPRVTLRYVTDEFAERAAGLAADGIHDPATMPFSEPWTDVDPPELQRNSMRYFWRCRAETSPAHWDLNLAVHERGGDLVGVCTVHAQQFPTTRTATTGSWLGRRHQGRGLGREMRHAALHLIFEGLSGEHATTRAWHDNIPSLGVTRSLPYTEGRATQEMRRDRTDTMLSFSMTRAQWEPVRRNDIDIQGLAAVRAFLEL</sequence>
<organism evidence="2 3">
    <name type="scientific">Mycolicibacterium iranicum</name>
    <name type="common">Mycobacterium iranicum</name>
    <dbReference type="NCBI Taxonomy" id="912594"/>
    <lineage>
        <taxon>Bacteria</taxon>
        <taxon>Bacillati</taxon>
        <taxon>Actinomycetota</taxon>
        <taxon>Actinomycetes</taxon>
        <taxon>Mycobacteriales</taxon>
        <taxon>Mycobacteriaceae</taxon>
        <taxon>Mycolicibacterium</taxon>
    </lineage>
</organism>
<dbReference type="InterPro" id="IPR016181">
    <property type="entry name" value="Acyl_CoA_acyltransferase"/>
</dbReference>
<dbReference type="GO" id="GO:1990189">
    <property type="term" value="F:protein N-terminal-serine acetyltransferase activity"/>
    <property type="evidence" value="ECO:0007669"/>
    <property type="project" value="TreeGrafter"/>
</dbReference>
<dbReference type="PANTHER" id="PTHR43441:SF11">
    <property type="entry name" value="RIBOSOMAL-PROTEIN-SERINE ACETYLTRANSFERASE"/>
    <property type="match status" value="1"/>
</dbReference>
<name>A0A839QCE4_MYCIR</name>
<accession>A0A839QCE4</accession>
<dbReference type="PANTHER" id="PTHR43441">
    <property type="entry name" value="RIBOSOMAL-PROTEIN-SERINE ACETYLTRANSFERASE"/>
    <property type="match status" value="1"/>
</dbReference>
<comment type="caution">
    <text evidence="2">The sequence shown here is derived from an EMBL/GenBank/DDBJ whole genome shotgun (WGS) entry which is preliminary data.</text>
</comment>
<dbReference type="AlphaFoldDB" id="A0A839QCE4"/>
<dbReference type="GO" id="GO:0005737">
    <property type="term" value="C:cytoplasm"/>
    <property type="evidence" value="ECO:0007669"/>
    <property type="project" value="TreeGrafter"/>
</dbReference>
<reference evidence="2 3" key="1">
    <citation type="submission" date="2020-08" db="EMBL/GenBank/DDBJ databases">
        <title>The Agave Microbiome: Exploring the role of microbial communities in plant adaptations to desert environments.</title>
        <authorList>
            <person name="Partida-Martinez L.P."/>
        </authorList>
    </citation>
    <scope>NUCLEOTIDE SEQUENCE [LARGE SCALE GENOMIC DNA]</scope>
    <source>
        <strain evidence="2 3">AT2.18</strain>
    </source>
</reference>
<evidence type="ECO:0000313" key="3">
    <source>
        <dbReference type="Proteomes" id="UP000550501"/>
    </source>
</evidence>